<organism evidence="1 2">
    <name type="scientific">Streptomyces milbemycinicus</name>
    <dbReference type="NCBI Taxonomy" id="476552"/>
    <lineage>
        <taxon>Bacteria</taxon>
        <taxon>Bacillati</taxon>
        <taxon>Actinomycetota</taxon>
        <taxon>Actinomycetes</taxon>
        <taxon>Kitasatosporales</taxon>
        <taxon>Streptomycetaceae</taxon>
        <taxon>Streptomyces</taxon>
    </lineage>
</organism>
<protein>
    <submittedName>
        <fullName evidence="1">Uncharacterized protein</fullName>
    </submittedName>
</protein>
<reference evidence="1 2" key="1">
    <citation type="submission" date="2024-11" db="EMBL/GenBank/DDBJ databases">
        <title>The Natural Products Discovery Center: Release of the First 8490 Sequenced Strains for Exploring Actinobacteria Biosynthetic Diversity.</title>
        <authorList>
            <person name="Kalkreuter E."/>
            <person name="Kautsar S.A."/>
            <person name="Yang D."/>
            <person name="Bader C.D."/>
            <person name="Teijaro C.N."/>
            <person name="Fluegel L."/>
            <person name="Davis C.M."/>
            <person name="Simpson J.R."/>
            <person name="Lauterbach L."/>
            <person name="Steele A.D."/>
            <person name="Gui C."/>
            <person name="Meng S."/>
            <person name="Li G."/>
            <person name="Viehrig K."/>
            <person name="Ye F."/>
            <person name="Su P."/>
            <person name="Kiefer A.F."/>
            <person name="Nichols A."/>
            <person name="Cepeda A.J."/>
            <person name="Yan W."/>
            <person name="Fan B."/>
            <person name="Jiang Y."/>
            <person name="Adhikari A."/>
            <person name="Zheng C.-J."/>
            <person name="Schuster L."/>
            <person name="Cowan T.M."/>
            <person name="Smanski M.J."/>
            <person name="Chevrette M.G."/>
            <person name="De Carvalho L.P.S."/>
            <person name="Shen B."/>
        </authorList>
    </citation>
    <scope>NUCLEOTIDE SEQUENCE [LARGE SCALE GENOMIC DNA]</scope>
    <source>
        <strain evidence="1 2">NPDC020863</strain>
    </source>
</reference>
<evidence type="ECO:0000313" key="2">
    <source>
        <dbReference type="Proteomes" id="UP001620295"/>
    </source>
</evidence>
<dbReference type="Proteomes" id="UP001620295">
    <property type="component" value="Unassembled WGS sequence"/>
</dbReference>
<accession>A0ABW8M1X8</accession>
<sequence>MPTTASRPKLVVSCDGHGVVGHTGSRLLADLADLADATGLTAAFTDVLRGCAACSHAAPGTLPAGTQWTSQ</sequence>
<name>A0ABW8M1X8_9ACTN</name>
<dbReference type="RefSeq" id="WP_404748651.1">
    <property type="nucleotide sequence ID" value="NZ_JBJDQH010000023.1"/>
</dbReference>
<comment type="caution">
    <text evidence="1">The sequence shown here is derived from an EMBL/GenBank/DDBJ whole genome shotgun (WGS) entry which is preliminary data.</text>
</comment>
<dbReference type="EMBL" id="JBJDQH010000023">
    <property type="protein sequence ID" value="MFK4272182.1"/>
    <property type="molecule type" value="Genomic_DNA"/>
</dbReference>
<evidence type="ECO:0000313" key="1">
    <source>
        <dbReference type="EMBL" id="MFK4272182.1"/>
    </source>
</evidence>
<gene>
    <name evidence="1" type="ORF">ACI2L5_45960</name>
</gene>
<keyword evidence="2" id="KW-1185">Reference proteome</keyword>
<proteinExistence type="predicted"/>